<dbReference type="AlphaFoldDB" id="A0AAV9FWQ5"/>
<sequence length="364" mass="39922">SNASDSQGRGSGGRRTRSSSPVKNADELLRLRKPVVWTNGPASRLFDQIWSAIQGEGYLPVELQPVLQSELMVAGSRFGRQRHAALPSGRDKADLLALLPPLAAEDHDEVARRVALHGELREIRHLVDTTAQFINTPRSEAAWNDHIHGPLLRLAVAGVPAVVAENITQASIAKPFVPATAHGELEVSSIGGKTIDYALVLQPNQRLAARIVDFVNGLDSGEPRTFNQSTSPALCYRLTGVFIETKVDMRWRAEAKVQLGIWLASWFSRVATFPSPPPRTGVAGTPRLPFLPVLLVVCESWELYFAFDREADFEVCGPLEIGGTKTVEGTYRLLQVLRLLAEWVAGEFCQWVESCVLYQGDAAL</sequence>
<feature type="region of interest" description="Disordered" evidence="1">
    <location>
        <begin position="1"/>
        <end position="24"/>
    </location>
</feature>
<dbReference type="InterPro" id="IPR046797">
    <property type="entry name" value="PDDEXK_12"/>
</dbReference>
<proteinExistence type="predicted"/>
<evidence type="ECO:0000256" key="1">
    <source>
        <dbReference type="SAM" id="MobiDB-lite"/>
    </source>
</evidence>
<keyword evidence="4" id="KW-1185">Reference proteome</keyword>
<organism evidence="3 4">
    <name type="scientific">Podospora aff. communis PSN243</name>
    <dbReference type="NCBI Taxonomy" id="3040156"/>
    <lineage>
        <taxon>Eukaryota</taxon>
        <taxon>Fungi</taxon>
        <taxon>Dikarya</taxon>
        <taxon>Ascomycota</taxon>
        <taxon>Pezizomycotina</taxon>
        <taxon>Sordariomycetes</taxon>
        <taxon>Sordariomycetidae</taxon>
        <taxon>Sordariales</taxon>
        <taxon>Podosporaceae</taxon>
        <taxon>Podospora</taxon>
    </lineage>
</organism>
<dbReference type="Pfam" id="PF20516">
    <property type="entry name" value="PDDEXK_12"/>
    <property type="match status" value="1"/>
</dbReference>
<gene>
    <name evidence="3" type="ORF">QBC34DRAFT_314073</name>
</gene>
<feature type="domain" description="PD-(D/E)XK nuclease-like" evidence="2">
    <location>
        <begin position="109"/>
        <end position="348"/>
    </location>
</feature>
<evidence type="ECO:0000313" key="4">
    <source>
        <dbReference type="Proteomes" id="UP001321760"/>
    </source>
</evidence>
<accession>A0AAV9FWQ5</accession>
<name>A0AAV9FWQ5_9PEZI</name>
<comment type="caution">
    <text evidence="3">The sequence shown here is derived from an EMBL/GenBank/DDBJ whole genome shotgun (WGS) entry which is preliminary data.</text>
</comment>
<reference evidence="3" key="1">
    <citation type="journal article" date="2023" name="Mol. Phylogenet. Evol.">
        <title>Genome-scale phylogeny and comparative genomics of the fungal order Sordariales.</title>
        <authorList>
            <person name="Hensen N."/>
            <person name="Bonometti L."/>
            <person name="Westerberg I."/>
            <person name="Brannstrom I.O."/>
            <person name="Guillou S."/>
            <person name="Cros-Aarteil S."/>
            <person name="Calhoun S."/>
            <person name="Haridas S."/>
            <person name="Kuo A."/>
            <person name="Mondo S."/>
            <person name="Pangilinan J."/>
            <person name="Riley R."/>
            <person name="LaButti K."/>
            <person name="Andreopoulos B."/>
            <person name="Lipzen A."/>
            <person name="Chen C."/>
            <person name="Yan M."/>
            <person name="Daum C."/>
            <person name="Ng V."/>
            <person name="Clum A."/>
            <person name="Steindorff A."/>
            <person name="Ohm R.A."/>
            <person name="Martin F."/>
            <person name="Silar P."/>
            <person name="Natvig D.O."/>
            <person name="Lalanne C."/>
            <person name="Gautier V."/>
            <person name="Ament-Velasquez S.L."/>
            <person name="Kruys A."/>
            <person name="Hutchinson M.I."/>
            <person name="Powell A.J."/>
            <person name="Barry K."/>
            <person name="Miller A.N."/>
            <person name="Grigoriev I.V."/>
            <person name="Debuchy R."/>
            <person name="Gladieux P."/>
            <person name="Hiltunen Thoren M."/>
            <person name="Johannesson H."/>
        </authorList>
    </citation>
    <scope>NUCLEOTIDE SEQUENCE</scope>
    <source>
        <strain evidence="3">PSN243</strain>
    </source>
</reference>
<evidence type="ECO:0000259" key="2">
    <source>
        <dbReference type="Pfam" id="PF20516"/>
    </source>
</evidence>
<evidence type="ECO:0000313" key="3">
    <source>
        <dbReference type="EMBL" id="KAK4441963.1"/>
    </source>
</evidence>
<reference evidence="3" key="2">
    <citation type="submission" date="2023-05" db="EMBL/GenBank/DDBJ databases">
        <authorList>
            <consortium name="Lawrence Berkeley National Laboratory"/>
            <person name="Steindorff A."/>
            <person name="Hensen N."/>
            <person name="Bonometti L."/>
            <person name="Westerberg I."/>
            <person name="Brannstrom I.O."/>
            <person name="Guillou S."/>
            <person name="Cros-Aarteil S."/>
            <person name="Calhoun S."/>
            <person name="Haridas S."/>
            <person name="Kuo A."/>
            <person name="Mondo S."/>
            <person name="Pangilinan J."/>
            <person name="Riley R."/>
            <person name="Labutti K."/>
            <person name="Andreopoulos B."/>
            <person name="Lipzen A."/>
            <person name="Chen C."/>
            <person name="Yanf M."/>
            <person name="Daum C."/>
            <person name="Ng V."/>
            <person name="Clum A."/>
            <person name="Ohm R."/>
            <person name="Martin F."/>
            <person name="Silar P."/>
            <person name="Natvig D."/>
            <person name="Lalanne C."/>
            <person name="Gautier V."/>
            <person name="Ament-Velasquez S.L."/>
            <person name="Kruys A."/>
            <person name="Hutchinson M.I."/>
            <person name="Powell A.J."/>
            <person name="Barry K."/>
            <person name="Miller A.N."/>
            <person name="Grigoriev I.V."/>
            <person name="Debuchy R."/>
            <person name="Gladieux P."/>
            <person name="Thoren M.H."/>
            <person name="Johannesson H."/>
        </authorList>
    </citation>
    <scope>NUCLEOTIDE SEQUENCE</scope>
    <source>
        <strain evidence="3">PSN243</strain>
    </source>
</reference>
<feature type="non-terminal residue" evidence="3">
    <location>
        <position position="1"/>
    </location>
</feature>
<dbReference type="Proteomes" id="UP001321760">
    <property type="component" value="Unassembled WGS sequence"/>
</dbReference>
<protein>
    <recommendedName>
        <fullName evidence="2">PD-(D/E)XK nuclease-like domain-containing protein</fullName>
    </recommendedName>
</protein>
<dbReference type="EMBL" id="MU866042">
    <property type="protein sequence ID" value="KAK4441963.1"/>
    <property type="molecule type" value="Genomic_DNA"/>
</dbReference>